<dbReference type="Proteomes" id="UP001430193">
    <property type="component" value="Unassembled WGS sequence"/>
</dbReference>
<sequence length="502" mass="56126">MKAYLMHPAKNFDADQDLPGHEATLRKDLELDVLLKIMADDDDFVLDIARRVLLLCFTNDIETIRYRHDVLWDSLKHPDVVRQMYTLTVEAIEGRKRCYWSFSSDQPSSILHGSVEVLQLFVSVLQKMRVVADACIGQFGSRGLGNIFAMLRAEFSDDYLSGVQAHLKELKFRHGVLLSAQLGSGNEGTHFMLRRPKDRSHGLLKRVFGSPSPSYTFRLHERDMAGAQAVGQMRNRGINRVANALAQSMDHIMAFFQMLRTELAFYVGCLNLESRLEALGRPVTLPDVSDAGIGPRHFSDLYDPCLALSLGRDIVGNTLNTDKKHAVIITGANQGGKSSFLRSVGIAQLMMQSGMFVAAGTYAGALCNALYTHYKREEDATMKHGKLDEELGRLSDIAKEIAPDAMVLFNESFASTNEMEGAEIARQITTALLDRRIVVYFVTHLYTFAHGLMECGREDALFLRAERLDDGTRTFRLVEGAPLETSYGHDLYQEVFGKRAGT</sequence>
<keyword evidence="1" id="KW-0547">Nucleotide-binding</keyword>
<dbReference type="InterPro" id="IPR000432">
    <property type="entry name" value="DNA_mismatch_repair_MutS_C"/>
</dbReference>
<dbReference type="RefSeq" id="WP_204630321.1">
    <property type="nucleotide sequence ID" value="NZ_BSOC01000006.1"/>
</dbReference>
<evidence type="ECO:0000313" key="6">
    <source>
        <dbReference type="Proteomes" id="UP001430193"/>
    </source>
</evidence>
<dbReference type="Pfam" id="PF00488">
    <property type="entry name" value="MutS_V"/>
    <property type="match status" value="1"/>
</dbReference>
<dbReference type="InterPro" id="IPR027417">
    <property type="entry name" value="P-loop_NTPase"/>
</dbReference>
<dbReference type="EMBL" id="JADIKF010000035">
    <property type="protein sequence ID" value="MBM7128699.1"/>
    <property type="molecule type" value="Genomic_DNA"/>
</dbReference>
<reference evidence="5" key="1">
    <citation type="submission" date="2020-10" db="EMBL/GenBank/DDBJ databases">
        <title>Phylogeny of dyella-like bacteria.</title>
        <authorList>
            <person name="Fu J."/>
        </authorList>
    </citation>
    <scope>NUCLEOTIDE SEQUENCE</scope>
    <source>
        <strain evidence="5">DHON07</strain>
    </source>
</reference>
<evidence type="ECO:0000256" key="1">
    <source>
        <dbReference type="ARBA" id="ARBA00022741"/>
    </source>
</evidence>
<gene>
    <name evidence="5" type="ORF">ISS99_04105</name>
</gene>
<evidence type="ECO:0000259" key="4">
    <source>
        <dbReference type="SMART" id="SM00534"/>
    </source>
</evidence>
<organism evidence="5 6">
    <name type="scientific">Dyella mobilis</name>
    <dbReference type="NCBI Taxonomy" id="1849582"/>
    <lineage>
        <taxon>Bacteria</taxon>
        <taxon>Pseudomonadati</taxon>
        <taxon>Pseudomonadota</taxon>
        <taxon>Gammaproteobacteria</taxon>
        <taxon>Lysobacterales</taxon>
        <taxon>Rhodanobacteraceae</taxon>
        <taxon>Dyella</taxon>
    </lineage>
</organism>
<dbReference type="SMART" id="SM00534">
    <property type="entry name" value="MUTSac"/>
    <property type="match status" value="1"/>
</dbReference>
<name>A0ABS2KC68_9GAMM</name>
<dbReference type="PANTHER" id="PTHR11361">
    <property type="entry name" value="DNA MISMATCH REPAIR PROTEIN MUTS FAMILY MEMBER"/>
    <property type="match status" value="1"/>
</dbReference>
<dbReference type="InterPro" id="IPR045076">
    <property type="entry name" value="MutS"/>
</dbReference>
<protein>
    <submittedName>
        <fullName evidence="5">DNA mismatch repair protein MutS</fullName>
    </submittedName>
</protein>
<keyword evidence="2" id="KW-0067">ATP-binding</keyword>
<dbReference type="Gene3D" id="3.40.50.300">
    <property type="entry name" value="P-loop containing nucleotide triphosphate hydrolases"/>
    <property type="match status" value="1"/>
</dbReference>
<dbReference type="PANTHER" id="PTHR11361:SF34">
    <property type="entry name" value="DNA MISMATCH REPAIR PROTEIN MSH1, MITOCHONDRIAL"/>
    <property type="match status" value="1"/>
</dbReference>
<keyword evidence="3" id="KW-0238">DNA-binding</keyword>
<evidence type="ECO:0000313" key="5">
    <source>
        <dbReference type="EMBL" id="MBM7128699.1"/>
    </source>
</evidence>
<accession>A0ABS2KC68</accession>
<keyword evidence="6" id="KW-1185">Reference proteome</keyword>
<feature type="domain" description="DNA mismatch repair proteins mutS family" evidence="4">
    <location>
        <begin position="324"/>
        <end position="500"/>
    </location>
</feature>
<evidence type="ECO:0000256" key="2">
    <source>
        <dbReference type="ARBA" id="ARBA00022840"/>
    </source>
</evidence>
<dbReference type="SUPFAM" id="SSF52540">
    <property type="entry name" value="P-loop containing nucleoside triphosphate hydrolases"/>
    <property type="match status" value="1"/>
</dbReference>
<comment type="caution">
    <text evidence="5">The sequence shown here is derived from an EMBL/GenBank/DDBJ whole genome shotgun (WGS) entry which is preliminary data.</text>
</comment>
<evidence type="ECO:0000256" key="3">
    <source>
        <dbReference type="ARBA" id="ARBA00023125"/>
    </source>
</evidence>
<proteinExistence type="predicted"/>